<reference evidence="1 2" key="1">
    <citation type="submission" date="2015-04" db="EMBL/GenBank/DDBJ databases">
        <title>Lasius niger genome sequencing.</title>
        <authorList>
            <person name="Konorov E.A."/>
            <person name="Nikitin M.A."/>
            <person name="Kirill M.V."/>
            <person name="Chang P."/>
        </authorList>
    </citation>
    <scope>NUCLEOTIDE SEQUENCE [LARGE SCALE GENOMIC DNA]</scope>
    <source>
        <tissue evidence="1">Whole</tissue>
    </source>
</reference>
<dbReference type="EMBL" id="LBMM01010808">
    <property type="protein sequence ID" value="KMQ87215.1"/>
    <property type="molecule type" value="Genomic_DNA"/>
</dbReference>
<dbReference type="AlphaFoldDB" id="A0A0J7N3C4"/>
<gene>
    <name evidence="1" type="ORF">RF55_13569</name>
</gene>
<dbReference type="OrthoDB" id="6616134at2759"/>
<proteinExistence type="predicted"/>
<evidence type="ECO:0000313" key="2">
    <source>
        <dbReference type="Proteomes" id="UP000036403"/>
    </source>
</evidence>
<evidence type="ECO:0000313" key="1">
    <source>
        <dbReference type="EMBL" id="KMQ87215.1"/>
    </source>
</evidence>
<protein>
    <submittedName>
        <fullName evidence="1">Uncharacterized protein</fullName>
    </submittedName>
</protein>
<dbReference type="PaxDb" id="67767-A0A0J7N3C4"/>
<accession>A0A0J7N3C4</accession>
<dbReference type="Proteomes" id="UP000036403">
    <property type="component" value="Unassembled WGS sequence"/>
</dbReference>
<feature type="non-terminal residue" evidence="1">
    <location>
        <position position="205"/>
    </location>
</feature>
<organism evidence="1 2">
    <name type="scientific">Lasius niger</name>
    <name type="common">Black garden ant</name>
    <dbReference type="NCBI Taxonomy" id="67767"/>
    <lineage>
        <taxon>Eukaryota</taxon>
        <taxon>Metazoa</taxon>
        <taxon>Ecdysozoa</taxon>
        <taxon>Arthropoda</taxon>
        <taxon>Hexapoda</taxon>
        <taxon>Insecta</taxon>
        <taxon>Pterygota</taxon>
        <taxon>Neoptera</taxon>
        <taxon>Endopterygota</taxon>
        <taxon>Hymenoptera</taxon>
        <taxon>Apocrita</taxon>
        <taxon>Aculeata</taxon>
        <taxon>Formicoidea</taxon>
        <taxon>Formicidae</taxon>
        <taxon>Formicinae</taxon>
        <taxon>Lasius</taxon>
        <taxon>Lasius</taxon>
    </lineage>
</organism>
<sequence>MEWTVVHFIKENVVEAVPVTWLHDDLCYWPPYNGKRLIHAVAVCEKPIFGSWPLFKIRKLGNGRTYSDLVKARAKACTAEDTSDLTSDPEGKRIRKKKKYLYDTDESQNTLTNESSSDDEVVHSADFPTLPDSDNTKIDANMCITSKPLGTSAKKMIIGNSNKENVVKPVNVTSNTNKLQKNIVTQYSKDNTTKDNTRYIDETDN</sequence>
<comment type="caution">
    <text evidence="1">The sequence shown here is derived from an EMBL/GenBank/DDBJ whole genome shotgun (WGS) entry which is preliminary data.</text>
</comment>
<keyword evidence="2" id="KW-1185">Reference proteome</keyword>
<name>A0A0J7N3C4_LASNI</name>